<feature type="transmembrane region" description="Helical" evidence="5">
    <location>
        <begin position="79"/>
        <end position="98"/>
    </location>
</feature>
<dbReference type="Pfam" id="PF01925">
    <property type="entry name" value="TauE"/>
    <property type="match status" value="2"/>
</dbReference>
<protein>
    <recommendedName>
        <fullName evidence="5">Probable membrane transporter protein</fullName>
    </recommendedName>
</protein>
<evidence type="ECO:0000256" key="2">
    <source>
        <dbReference type="ARBA" id="ARBA00022692"/>
    </source>
</evidence>
<feature type="transmembrane region" description="Helical" evidence="5">
    <location>
        <begin position="104"/>
        <end position="123"/>
    </location>
</feature>
<feature type="transmembrane region" description="Helical" evidence="5">
    <location>
        <begin position="261"/>
        <end position="282"/>
    </location>
</feature>
<dbReference type="PANTHER" id="PTHR43483">
    <property type="entry name" value="MEMBRANE TRANSPORTER PROTEIN HI_0806-RELATED"/>
    <property type="match status" value="1"/>
</dbReference>
<accession>A0A498R8R6</accession>
<evidence type="ECO:0000313" key="7">
    <source>
        <dbReference type="Proteomes" id="UP000277811"/>
    </source>
</evidence>
<keyword evidence="2 5" id="KW-0812">Transmembrane</keyword>
<dbReference type="InterPro" id="IPR002781">
    <property type="entry name" value="TM_pro_TauE-like"/>
</dbReference>
<feature type="transmembrane region" description="Helical" evidence="5">
    <location>
        <begin position="168"/>
        <end position="201"/>
    </location>
</feature>
<keyword evidence="3 5" id="KW-1133">Transmembrane helix</keyword>
<evidence type="ECO:0000256" key="5">
    <source>
        <dbReference type="RuleBase" id="RU363041"/>
    </source>
</evidence>
<dbReference type="GO" id="GO:0005886">
    <property type="term" value="C:plasma membrane"/>
    <property type="evidence" value="ECO:0007669"/>
    <property type="project" value="UniProtKB-SubCell"/>
</dbReference>
<evidence type="ECO:0000256" key="1">
    <source>
        <dbReference type="ARBA" id="ARBA00004141"/>
    </source>
</evidence>
<name>A0A498R8R6_9FIRM</name>
<dbReference type="RefSeq" id="WP_243638735.1">
    <property type="nucleotide sequence ID" value="NZ_UPPP01000080.1"/>
</dbReference>
<keyword evidence="4 5" id="KW-0472">Membrane</keyword>
<reference evidence="6 7" key="1">
    <citation type="submission" date="2018-06" db="EMBL/GenBank/DDBJ databases">
        <authorList>
            <person name="Strepis N."/>
        </authorList>
    </citation>
    <scope>NUCLEOTIDE SEQUENCE [LARGE SCALE GENOMIC DNA]</scope>
    <source>
        <strain evidence="6">LUCI</strain>
    </source>
</reference>
<dbReference type="Proteomes" id="UP000277811">
    <property type="component" value="Unassembled WGS sequence"/>
</dbReference>
<comment type="similarity">
    <text evidence="5">Belongs to the 4-toluene sulfonate uptake permease (TSUP) (TC 2.A.102) family.</text>
</comment>
<evidence type="ECO:0000256" key="3">
    <source>
        <dbReference type="ARBA" id="ARBA00022989"/>
    </source>
</evidence>
<feature type="transmembrane region" description="Helical" evidence="5">
    <location>
        <begin position="135"/>
        <end position="156"/>
    </location>
</feature>
<proteinExistence type="inferred from homology"/>
<feature type="transmembrane region" description="Helical" evidence="5">
    <location>
        <begin position="41"/>
        <end position="67"/>
    </location>
</feature>
<evidence type="ECO:0000313" key="6">
    <source>
        <dbReference type="EMBL" id="VBB07781.1"/>
    </source>
</evidence>
<organism evidence="6 7">
    <name type="scientific">Lucifera butyrica</name>
    <dbReference type="NCBI Taxonomy" id="1351585"/>
    <lineage>
        <taxon>Bacteria</taxon>
        <taxon>Bacillati</taxon>
        <taxon>Bacillota</taxon>
        <taxon>Negativicutes</taxon>
        <taxon>Veillonellales</taxon>
        <taxon>Veillonellaceae</taxon>
        <taxon>Lucifera</taxon>
    </lineage>
</organism>
<evidence type="ECO:0000256" key="4">
    <source>
        <dbReference type="ARBA" id="ARBA00023136"/>
    </source>
</evidence>
<sequence length="295" mass="31679">MLSIVIGCLLTITGFFSLSLFRDLYKNRNTFSDASPFTLSAIGFIANFLDTLGIGSFAQLTAFFKFFKLVPDRIIPGTLNVSCCIPVILEALIFMTIIEVEPITLISMLAASMVGAFLGAGLVSRLPEKQVQLYMGASLLIVASIITAGLLGVMPVGGEAIELTGSKFILGIIGNFILGALMTIGIGLFAPCMALVYLLGLSPRVAFPIMMGSCAFLQPTASMKFIKEGAYDRKASLWITLLGSAGVLIAAYIVKSLPLTMLKWIVVCVIVFTGITMIRSAFKQKESRKNEFVPS</sequence>
<keyword evidence="5" id="KW-1003">Cell membrane</keyword>
<keyword evidence="7" id="KW-1185">Reference proteome</keyword>
<comment type="subcellular location">
    <subcellularLocation>
        <location evidence="5">Cell membrane</location>
        <topology evidence="5">Multi-pass membrane protein</topology>
    </subcellularLocation>
    <subcellularLocation>
        <location evidence="1">Membrane</location>
        <topology evidence="1">Multi-pass membrane protein</topology>
    </subcellularLocation>
</comment>
<dbReference type="AlphaFoldDB" id="A0A498R8R6"/>
<dbReference type="PANTHER" id="PTHR43483:SF3">
    <property type="entry name" value="MEMBRANE TRANSPORTER PROTEIN HI_0806-RELATED"/>
    <property type="match status" value="1"/>
</dbReference>
<feature type="transmembrane region" description="Helical" evidence="5">
    <location>
        <begin position="235"/>
        <end position="255"/>
    </location>
</feature>
<dbReference type="EMBL" id="UPPP01000080">
    <property type="protein sequence ID" value="VBB07781.1"/>
    <property type="molecule type" value="Genomic_DNA"/>
</dbReference>
<gene>
    <name evidence="6" type="ORF">LUCI_3046</name>
</gene>